<proteinExistence type="predicted"/>
<dbReference type="Proteomes" id="UP001272137">
    <property type="component" value="Unassembled WGS sequence"/>
</dbReference>
<protein>
    <submittedName>
        <fullName evidence="2">Uncharacterized protein</fullName>
    </submittedName>
</protein>
<name>A0AAW9CZY4_BURTH</name>
<feature type="region of interest" description="Disordered" evidence="1">
    <location>
        <begin position="26"/>
        <end position="71"/>
    </location>
</feature>
<gene>
    <name evidence="2" type="ORF">C7S16_2745</name>
</gene>
<dbReference type="EMBL" id="QXCT01000002">
    <property type="protein sequence ID" value="MDW9256102.1"/>
    <property type="molecule type" value="Genomic_DNA"/>
</dbReference>
<sequence length="71" mass="7756">MIAARRRQAAARRACRAPCRPRACNGPHVRGQAEPGAAHRPRRPIAARKPRARCARPRGRVTRPARASACA</sequence>
<organism evidence="2 3">
    <name type="scientific">Burkholderia thailandensis</name>
    <dbReference type="NCBI Taxonomy" id="57975"/>
    <lineage>
        <taxon>Bacteria</taxon>
        <taxon>Pseudomonadati</taxon>
        <taxon>Pseudomonadota</taxon>
        <taxon>Betaproteobacteria</taxon>
        <taxon>Burkholderiales</taxon>
        <taxon>Burkholderiaceae</taxon>
        <taxon>Burkholderia</taxon>
        <taxon>pseudomallei group</taxon>
    </lineage>
</organism>
<feature type="compositionally biased region" description="Basic residues" evidence="1">
    <location>
        <begin position="39"/>
        <end position="63"/>
    </location>
</feature>
<dbReference type="AlphaFoldDB" id="A0AAW9CZY4"/>
<comment type="caution">
    <text evidence="2">The sequence shown here is derived from an EMBL/GenBank/DDBJ whole genome shotgun (WGS) entry which is preliminary data.</text>
</comment>
<evidence type="ECO:0000313" key="2">
    <source>
        <dbReference type="EMBL" id="MDW9256102.1"/>
    </source>
</evidence>
<evidence type="ECO:0000313" key="3">
    <source>
        <dbReference type="Proteomes" id="UP001272137"/>
    </source>
</evidence>
<evidence type="ECO:0000256" key="1">
    <source>
        <dbReference type="SAM" id="MobiDB-lite"/>
    </source>
</evidence>
<reference evidence="2" key="1">
    <citation type="submission" date="2018-08" db="EMBL/GenBank/DDBJ databases">
        <title>Identification of Burkholderia cepacia strains that express a Burkholderia pseudomallei-like capsular polysaccharide.</title>
        <authorList>
            <person name="Burtnick M.N."/>
            <person name="Vongsouvath M."/>
            <person name="Newton P."/>
            <person name="Wuthiekanun V."/>
            <person name="Limmathurotsakul D."/>
            <person name="Brett P.J."/>
            <person name="Chantratita N."/>
            <person name="Dance D.A."/>
        </authorList>
    </citation>
    <scope>NUCLEOTIDE SEQUENCE</scope>
    <source>
        <strain evidence="2">SBXCC001</strain>
    </source>
</reference>
<accession>A0AAW9CZY4</accession>